<name>A0A1Y2L186_9PROT</name>
<organism evidence="2 3">
    <name type="scientific">Thalassospira mesophila</name>
    <dbReference type="NCBI Taxonomy" id="1293891"/>
    <lineage>
        <taxon>Bacteria</taxon>
        <taxon>Pseudomonadati</taxon>
        <taxon>Pseudomonadota</taxon>
        <taxon>Alphaproteobacteria</taxon>
        <taxon>Rhodospirillales</taxon>
        <taxon>Thalassospiraceae</taxon>
        <taxon>Thalassospira</taxon>
    </lineage>
</organism>
<keyword evidence="1" id="KW-0812">Transmembrane</keyword>
<keyword evidence="1" id="KW-1133">Transmembrane helix</keyword>
<keyword evidence="3" id="KW-1185">Reference proteome</keyword>
<reference evidence="2 3" key="1">
    <citation type="submission" date="2014-03" db="EMBL/GenBank/DDBJ databases">
        <title>The draft genome sequence of Thalassospira mesophila JCM 18969.</title>
        <authorList>
            <person name="Lai Q."/>
            <person name="Shao Z."/>
        </authorList>
    </citation>
    <scope>NUCLEOTIDE SEQUENCE [LARGE SCALE GENOMIC DNA]</scope>
    <source>
        <strain evidence="2 3">JCM 18969</strain>
    </source>
</reference>
<feature type="transmembrane region" description="Helical" evidence="1">
    <location>
        <begin position="23"/>
        <end position="43"/>
    </location>
</feature>
<dbReference type="RefSeq" id="WP_085581955.1">
    <property type="nucleotide sequence ID" value="NZ_JFKA01000003.1"/>
</dbReference>
<proteinExistence type="predicted"/>
<comment type="caution">
    <text evidence="2">The sequence shown here is derived from an EMBL/GenBank/DDBJ whole genome shotgun (WGS) entry which is preliminary data.</text>
</comment>
<evidence type="ECO:0000256" key="1">
    <source>
        <dbReference type="SAM" id="Phobius"/>
    </source>
</evidence>
<dbReference type="Proteomes" id="UP000193391">
    <property type="component" value="Unassembled WGS sequence"/>
</dbReference>
<protein>
    <submittedName>
        <fullName evidence="2">Uncharacterized protein</fullName>
    </submittedName>
</protein>
<dbReference type="EMBL" id="JFKA01000003">
    <property type="protein sequence ID" value="OSQ38999.1"/>
    <property type="molecule type" value="Genomic_DNA"/>
</dbReference>
<evidence type="ECO:0000313" key="3">
    <source>
        <dbReference type="Proteomes" id="UP000193391"/>
    </source>
</evidence>
<dbReference type="AlphaFoldDB" id="A0A1Y2L186"/>
<sequence length="182" mass="21025">MIATDIFDAVLRSDFIPDTIDSGWATLIGSFLSSLLAVLLFLTQRRIDIRDNRHRQQTQALATTKSVKYNLEIACKQFPRKNISTKSENKDFEYSSEDIRKVLHGIAAFSRILDENISDAEIRIQNLLNYDMLYGHQIDQIEALKIAFRKQARSIKELRRDIEERLHAPQPALSGYFHNLNC</sequence>
<evidence type="ECO:0000313" key="2">
    <source>
        <dbReference type="EMBL" id="OSQ38999.1"/>
    </source>
</evidence>
<accession>A0A1Y2L186</accession>
<gene>
    <name evidence="2" type="ORF">TMES_09900</name>
</gene>
<keyword evidence="1" id="KW-0472">Membrane</keyword>